<accession>A0A453ASJ4</accession>
<dbReference type="EC" id="1.6.5.2" evidence="3"/>
<dbReference type="Gene3D" id="3.40.50.360">
    <property type="match status" value="1"/>
</dbReference>
<dbReference type="Gramene" id="AET2Gv20249700.6">
    <property type="protein sequence ID" value="AET2Gv20249700.6"/>
    <property type="gene ID" value="AET2Gv20249700"/>
</dbReference>
<reference evidence="8" key="2">
    <citation type="journal article" date="2017" name="Nat. Plants">
        <title>The Aegilops tauschii genome reveals multiple impacts of transposons.</title>
        <authorList>
            <person name="Zhao G."/>
            <person name="Zou C."/>
            <person name="Li K."/>
            <person name="Wang K."/>
            <person name="Li T."/>
            <person name="Gao L."/>
            <person name="Zhang X."/>
            <person name="Wang H."/>
            <person name="Yang Z."/>
            <person name="Liu X."/>
            <person name="Jiang W."/>
            <person name="Mao L."/>
            <person name="Kong X."/>
            <person name="Jiao Y."/>
            <person name="Jia J."/>
        </authorList>
    </citation>
    <scope>NUCLEOTIDE SEQUENCE [LARGE SCALE GENOMIC DNA]</scope>
    <source>
        <strain evidence="8">cv. AL8/78</strain>
    </source>
</reference>
<comment type="similarity">
    <text evidence="2">Belongs to the WrbA family.</text>
</comment>
<protein>
    <recommendedName>
        <fullName evidence="3">NAD(P)H dehydrogenase (quinone)</fullName>
        <ecNumber evidence="3">1.6.5.2</ecNumber>
    </recommendedName>
</protein>
<dbReference type="SUPFAM" id="SSF52218">
    <property type="entry name" value="Flavoproteins"/>
    <property type="match status" value="1"/>
</dbReference>
<reference evidence="7" key="4">
    <citation type="submission" date="2019-03" db="UniProtKB">
        <authorList>
            <consortium name="EnsemblPlants"/>
        </authorList>
    </citation>
    <scope>IDENTIFICATION</scope>
</reference>
<name>A0A453ASJ4_AEGTS</name>
<proteinExistence type="inferred from homology"/>
<dbReference type="Proteomes" id="UP000015105">
    <property type="component" value="Chromosome 2D"/>
</dbReference>
<dbReference type="GO" id="GO:0003955">
    <property type="term" value="F:NAD(P)H dehydrogenase (quinone) activity"/>
    <property type="evidence" value="ECO:0007669"/>
    <property type="project" value="UniProtKB-EC"/>
</dbReference>
<dbReference type="PROSITE" id="PS50902">
    <property type="entry name" value="FLAVODOXIN_LIKE"/>
    <property type="match status" value="1"/>
</dbReference>
<reference evidence="7" key="3">
    <citation type="journal article" date="2017" name="Nature">
        <title>Genome sequence of the progenitor of the wheat D genome Aegilops tauschii.</title>
        <authorList>
            <person name="Luo M.C."/>
            <person name="Gu Y.Q."/>
            <person name="Puiu D."/>
            <person name="Wang H."/>
            <person name="Twardziok S.O."/>
            <person name="Deal K.R."/>
            <person name="Huo N."/>
            <person name="Zhu T."/>
            <person name="Wang L."/>
            <person name="Wang Y."/>
            <person name="McGuire P.E."/>
            <person name="Liu S."/>
            <person name="Long H."/>
            <person name="Ramasamy R.K."/>
            <person name="Rodriguez J.C."/>
            <person name="Van S.L."/>
            <person name="Yuan L."/>
            <person name="Wang Z."/>
            <person name="Xia Z."/>
            <person name="Xiao L."/>
            <person name="Anderson O.D."/>
            <person name="Ouyang S."/>
            <person name="Liang Y."/>
            <person name="Zimin A.V."/>
            <person name="Pertea G."/>
            <person name="Qi P."/>
            <person name="Bennetzen J.L."/>
            <person name="Dai X."/>
            <person name="Dawson M.W."/>
            <person name="Muller H.G."/>
            <person name="Kugler K."/>
            <person name="Rivarola-Duarte L."/>
            <person name="Spannagl M."/>
            <person name="Mayer K.F.X."/>
            <person name="Lu F.H."/>
            <person name="Bevan M.W."/>
            <person name="Leroy P."/>
            <person name="Li P."/>
            <person name="You F.M."/>
            <person name="Sun Q."/>
            <person name="Liu Z."/>
            <person name="Lyons E."/>
            <person name="Wicker T."/>
            <person name="Salzberg S.L."/>
            <person name="Devos K.M."/>
            <person name="Dvorak J."/>
        </authorList>
    </citation>
    <scope>NUCLEOTIDE SEQUENCE [LARGE SCALE GENOMIC DNA]</scope>
    <source>
        <strain evidence="7">cv. AL8/78</strain>
    </source>
</reference>
<dbReference type="InterPro" id="IPR010089">
    <property type="entry name" value="Flavoprotein_WrbA-like"/>
</dbReference>
<dbReference type="Pfam" id="PF03358">
    <property type="entry name" value="FMN_red"/>
    <property type="match status" value="1"/>
</dbReference>
<evidence type="ECO:0000256" key="2">
    <source>
        <dbReference type="ARBA" id="ARBA00006961"/>
    </source>
</evidence>
<evidence type="ECO:0000256" key="4">
    <source>
        <dbReference type="ARBA" id="ARBA00047678"/>
    </source>
</evidence>
<reference evidence="7" key="5">
    <citation type="journal article" date="2021" name="G3 (Bethesda)">
        <title>Aegilops tauschii genome assembly Aet v5.0 features greater sequence contiguity and improved annotation.</title>
        <authorList>
            <person name="Wang L."/>
            <person name="Zhu T."/>
            <person name="Rodriguez J.C."/>
            <person name="Deal K.R."/>
            <person name="Dubcovsky J."/>
            <person name="McGuire P.E."/>
            <person name="Lux T."/>
            <person name="Spannagl M."/>
            <person name="Mayer K.F.X."/>
            <person name="Baldrich P."/>
            <person name="Meyers B.C."/>
            <person name="Huo N."/>
            <person name="Gu Y.Q."/>
            <person name="Zhou H."/>
            <person name="Devos K.M."/>
            <person name="Bennetzen J.L."/>
            <person name="Unver T."/>
            <person name="Budak H."/>
            <person name="Gulick P.J."/>
            <person name="Galiba G."/>
            <person name="Kalapos B."/>
            <person name="Nelson D.R."/>
            <person name="Li P."/>
            <person name="You F.M."/>
            <person name="Luo M.C."/>
            <person name="Dvorak J."/>
        </authorList>
    </citation>
    <scope>NUCLEOTIDE SEQUENCE [LARGE SCALE GENOMIC DNA]</scope>
    <source>
        <strain evidence="7">cv. AL8/78</strain>
    </source>
</reference>
<dbReference type="GO" id="GO:0010181">
    <property type="term" value="F:FMN binding"/>
    <property type="evidence" value="ECO:0007669"/>
    <property type="project" value="InterPro"/>
</dbReference>
<comment type="cofactor">
    <cofactor evidence="1">
        <name>FMN</name>
        <dbReference type="ChEBI" id="CHEBI:58210"/>
    </cofactor>
</comment>
<dbReference type="InterPro" id="IPR008254">
    <property type="entry name" value="Flavodoxin/NO_synth"/>
</dbReference>
<evidence type="ECO:0000256" key="3">
    <source>
        <dbReference type="ARBA" id="ARBA00012648"/>
    </source>
</evidence>
<comment type="catalytic activity">
    <reaction evidence="5">
        <text>a quinone + NADPH + H(+) = a quinol + NADP(+)</text>
        <dbReference type="Rhea" id="RHEA:46164"/>
        <dbReference type="ChEBI" id="CHEBI:15378"/>
        <dbReference type="ChEBI" id="CHEBI:24646"/>
        <dbReference type="ChEBI" id="CHEBI:57783"/>
        <dbReference type="ChEBI" id="CHEBI:58349"/>
        <dbReference type="ChEBI" id="CHEBI:132124"/>
        <dbReference type="EC" id="1.6.5.2"/>
    </reaction>
</comment>
<dbReference type="STRING" id="200361.A0A453ASJ4"/>
<evidence type="ECO:0000313" key="7">
    <source>
        <dbReference type="EnsemblPlants" id="AET2Gv20249700.6"/>
    </source>
</evidence>
<keyword evidence="8" id="KW-1185">Reference proteome</keyword>
<comment type="catalytic activity">
    <reaction evidence="4">
        <text>a quinone + NADH + H(+) = a quinol + NAD(+)</text>
        <dbReference type="Rhea" id="RHEA:46160"/>
        <dbReference type="ChEBI" id="CHEBI:15378"/>
        <dbReference type="ChEBI" id="CHEBI:24646"/>
        <dbReference type="ChEBI" id="CHEBI:57540"/>
        <dbReference type="ChEBI" id="CHEBI:57945"/>
        <dbReference type="ChEBI" id="CHEBI:132124"/>
        <dbReference type="EC" id="1.6.5.2"/>
    </reaction>
</comment>
<evidence type="ECO:0000259" key="6">
    <source>
        <dbReference type="PROSITE" id="PS50902"/>
    </source>
</evidence>
<dbReference type="InterPro" id="IPR029039">
    <property type="entry name" value="Flavoprotein-like_sf"/>
</dbReference>
<evidence type="ECO:0000256" key="5">
    <source>
        <dbReference type="ARBA" id="ARBA00048983"/>
    </source>
</evidence>
<dbReference type="InterPro" id="IPR005025">
    <property type="entry name" value="FMN_Rdtase-like_dom"/>
</dbReference>
<reference evidence="8" key="1">
    <citation type="journal article" date="2014" name="Science">
        <title>Ancient hybridizations among the ancestral genomes of bread wheat.</title>
        <authorList>
            <consortium name="International Wheat Genome Sequencing Consortium,"/>
            <person name="Marcussen T."/>
            <person name="Sandve S.R."/>
            <person name="Heier L."/>
            <person name="Spannagl M."/>
            <person name="Pfeifer M."/>
            <person name="Jakobsen K.S."/>
            <person name="Wulff B.B."/>
            <person name="Steuernagel B."/>
            <person name="Mayer K.F."/>
            <person name="Olsen O.A."/>
        </authorList>
    </citation>
    <scope>NUCLEOTIDE SEQUENCE [LARGE SCALE GENOMIC DNA]</scope>
    <source>
        <strain evidence="8">cv. AL8/78</strain>
    </source>
</reference>
<evidence type="ECO:0000256" key="1">
    <source>
        <dbReference type="ARBA" id="ARBA00001917"/>
    </source>
</evidence>
<dbReference type="GO" id="GO:0016020">
    <property type="term" value="C:membrane"/>
    <property type="evidence" value="ECO:0007669"/>
    <property type="project" value="TreeGrafter"/>
</dbReference>
<feature type="domain" description="Flavodoxin-like" evidence="6">
    <location>
        <begin position="55"/>
        <end position="244"/>
    </location>
</feature>
<dbReference type="NCBIfam" id="NF002999">
    <property type="entry name" value="PRK03767.1"/>
    <property type="match status" value="1"/>
</dbReference>
<dbReference type="PANTHER" id="PTHR30546">
    <property type="entry name" value="FLAVODOXIN-RELATED PROTEIN WRBA-RELATED"/>
    <property type="match status" value="1"/>
</dbReference>
<sequence>ENLQGSSFPYKYGSLPAFVLHQPPIPQEEAKQFPKQISFTQQSSAASRSAMATKIYIVYYSTWGHVATLAEEIKKGADSVPGVEVTVWRVPETLPEEVLGKMHAAPGREDHPVITARQLAEADGVLFGFPTRFGMMAAQMKAFFDSTGGLWQEGALAGKPAGVFFATGTQGGGQETTALTAVTQLTHHGMLFVPVGYTHGAGMFAMDEVKGGSPYGAGTFAGADGSRTPTDAELALAEHQGKYFAGIAKKLKAVV</sequence>
<dbReference type="NCBIfam" id="TIGR01755">
    <property type="entry name" value="flav_wrbA"/>
    <property type="match status" value="1"/>
</dbReference>
<dbReference type="AlphaFoldDB" id="A0A453ASJ4"/>
<dbReference type="PANTHER" id="PTHR30546:SF40">
    <property type="entry name" value="NAD(P)H DEHYDROGENASE (QUINONE)"/>
    <property type="match status" value="1"/>
</dbReference>
<dbReference type="FunFam" id="3.40.50.360:FF:000001">
    <property type="entry name" value="NAD(P)H dehydrogenase (Quinone) FQR1-like"/>
    <property type="match status" value="1"/>
</dbReference>
<dbReference type="EnsemblPlants" id="AET2Gv20249700.6">
    <property type="protein sequence ID" value="AET2Gv20249700.6"/>
    <property type="gene ID" value="AET2Gv20249700"/>
</dbReference>
<organism evidence="7 8">
    <name type="scientific">Aegilops tauschii subsp. strangulata</name>
    <name type="common">Goatgrass</name>
    <dbReference type="NCBI Taxonomy" id="200361"/>
    <lineage>
        <taxon>Eukaryota</taxon>
        <taxon>Viridiplantae</taxon>
        <taxon>Streptophyta</taxon>
        <taxon>Embryophyta</taxon>
        <taxon>Tracheophyta</taxon>
        <taxon>Spermatophyta</taxon>
        <taxon>Magnoliopsida</taxon>
        <taxon>Liliopsida</taxon>
        <taxon>Poales</taxon>
        <taxon>Poaceae</taxon>
        <taxon>BOP clade</taxon>
        <taxon>Pooideae</taxon>
        <taxon>Triticodae</taxon>
        <taxon>Triticeae</taxon>
        <taxon>Triticinae</taxon>
        <taxon>Aegilops</taxon>
    </lineage>
</organism>
<evidence type="ECO:0000313" key="8">
    <source>
        <dbReference type="Proteomes" id="UP000015105"/>
    </source>
</evidence>